<dbReference type="Pfam" id="PF03965">
    <property type="entry name" value="Penicillinase_R"/>
    <property type="match status" value="1"/>
</dbReference>
<dbReference type="InterPro" id="IPR036390">
    <property type="entry name" value="WH_DNA-bd_sf"/>
</dbReference>
<protein>
    <submittedName>
        <fullName evidence="5">Penicillinase repressor</fullName>
    </submittedName>
</protein>
<keyword evidence="6" id="KW-1185">Reference proteome</keyword>
<evidence type="ECO:0000256" key="3">
    <source>
        <dbReference type="ARBA" id="ARBA00023125"/>
    </source>
</evidence>
<dbReference type="Proteomes" id="UP000465622">
    <property type="component" value="Chromosome"/>
</dbReference>
<evidence type="ECO:0000256" key="1">
    <source>
        <dbReference type="ARBA" id="ARBA00011046"/>
    </source>
</evidence>
<dbReference type="EMBL" id="AP022567">
    <property type="protein sequence ID" value="BBX35645.1"/>
    <property type="molecule type" value="Genomic_DNA"/>
</dbReference>
<comment type="similarity">
    <text evidence="1">Belongs to the BlaI transcriptional regulatory family.</text>
</comment>
<keyword evidence="2" id="KW-0805">Transcription regulation</keyword>
<evidence type="ECO:0000313" key="5">
    <source>
        <dbReference type="EMBL" id="BBX35645.1"/>
    </source>
</evidence>
<proteinExistence type="inferred from homology"/>
<accession>A0ABM7HYG9</accession>
<organism evidence="5 6">
    <name type="scientific">Mycolicibacterium mageritense</name>
    <name type="common">Mycobacterium mageritense</name>
    <dbReference type="NCBI Taxonomy" id="53462"/>
    <lineage>
        <taxon>Bacteria</taxon>
        <taxon>Bacillati</taxon>
        <taxon>Actinomycetota</taxon>
        <taxon>Actinomycetes</taxon>
        <taxon>Mycobacteriales</taxon>
        <taxon>Mycobacteriaceae</taxon>
        <taxon>Mycolicibacterium</taxon>
    </lineage>
</organism>
<dbReference type="Gene3D" id="1.10.10.10">
    <property type="entry name" value="Winged helix-like DNA-binding domain superfamily/Winged helix DNA-binding domain"/>
    <property type="match status" value="1"/>
</dbReference>
<dbReference type="InterPro" id="IPR005650">
    <property type="entry name" value="BlaI_family"/>
</dbReference>
<keyword evidence="4" id="KW-0804">Transcription</keyword>
<dbReference type="Gene3D" id="6.10.140.850">
    <property type="match status" value="1"/>
</dbReference>
<evidence type="ECO:0000313" key="6">
    <source>
        <dbReference type="Proteomes" id="UP000465622"/>
    </source>
</evidence>
<dbReference type="SUPFAM" id="SSF46785">
    <property type="entry name" value="Winged helix' DNA-binding domain"/>
    <property type="match status" value="1"/>
</dbReference>
<keyword evidence="3" id="KW-0238">DNA-binding</keyword>
<evidence type="ECO:0000256" key="2">
    <source>
        <dbReference type="ARBA" id="ARBA00023015"/>
    </source>
</evidence>
<reference evidence="5 6" key="1">
    <citation type="journal article" date="2019" name="Emerg. Microbes Infect.">
        <title>Comprehensive subspecies identification of 175 nontuberculous mycobacteria species based on 7547 genomic profiles.</title>
        <authorList>
            <person name="Matsumoto Y."/>
            <person name="Kinjo T."/>
            <person name="Motooka D."/>
            <person name="Nabeya D."/>
            <person name="Jung N."/>
            <person name="Uechi K."/>
            <person name="Horii T."/>
            <person name="Iida T."/>
            <person name="Fujita J."/>
            <person name="Nakamura S."/>
        </authorList>
    </citation>
    <scope>NUCLEOTIDE SEQUENCE [LARGE SCALE GENOMIC DNA]</scope>
    <source>
        <strain evidence="5 6">JCM 12375</strain>
    </source>
</reference>
<gene>
    <name evidence="5" type="ORF">MMAGJ_49270</name>
</gene>
<dbReference type="InterPro" id="IPR036388">
    <property type="entry name" value="WH-like_DNA-bd_sf"/>
</dbReference>
<name>A0ABM7HYG9_MYCME</name>
<sequence length="132" mass="15062">MSLGVSPVQQRGFGDLEAVVMDRVWASDEAVTVREIFDDLAAKREIAYTTVMSTMDNLHRKGWLERTRVGKAYSYWPTMTREERSANLMRDALHAGGDADLVLNFFLNQINDEESEQLRVALRKLARRRGAT</sequence>
<evidence type="ECO:0000256" key="4">
    <source>
        <dbReference type="ARBA" id="ARBA00023163"/>
    </source>
</evidence>